<gene>
    <name evidence="1" type="ORF">EK21DRAFT_98172</name>
</gene>
<accession>A0A9P4LQP8</accession>
<protein>
    <submittedName>
        <fullName evidence="1">Uncharacterized protein</fullName>
    </submittedName>
</protein>
<name>A0A9P4LQP8_9PLEO</name>
<proteinExistence type="predicted"/>
<comment type="caution">
    <text evidence="1">The sequence shown here is derived from an EMBL/GenBank/DDBJ whole genome shotgun (WGS) entry which is preliminary data.</text>
</comment>
<organism evidence="1 2">
    <name type="scientific">Setomelanomma holmii</name>
    <dbReference type="NCBI Taxonomy" id="210430"/>
    <lineage>
        <taxon>Eukaryota</taxon>
        <taxon>Fungi</taxon>
        <taxon>Dikarya</taxon>
        <taxon>Ascomycota</taxon>
        <taxon>Pezizomycotina</taxon>
        <taxon>Dothideomycetes</taxon>
        <taxon>Pleosporomycetidae</taxon>
        <taxon>Pleosporales</taxon>
        <taxon>Pleosporineae</taxon>
        <taxon>Phaeosphaeriaceae</taxon>
        <taxon>Setomelanomma</taxon>
    </lineage>
</organism>
<evidence type="ECO:0000313" key="1">
    <source>
        <dbReference type="EMBL" id="KAF2033450.1"/>
    </source>
</evidence>
<keyword evidence="2" id="KW-1185">Reference proteome</keyword>
<dbReference type="Proteomes" id="UP000799777">
    <property type="component" value="Unassembled WGS sequence"/>
</dbReference>
<reference evidence="1" key="1">
    <citation type="journal article" date="2020" name="Stud. Mycol.">
        <title>101 Dothideomycetes genomes: a test case for predicting lifestyles and emergence of pathogens.</title>
        <authorList>
            <person name="Haridas S."/>
            <person name="Albert R."/>
            <person name="Binder M."/>
            <person name="Bloem J."/>
            <person name="Labutti K."/>
            <person name="Salamov A."/>
            <person name="Andreopoulos B."/>
            <person name="Baker S."/>
            <person name="Barry K."/>
            <person name="Bills G."/>
            <person name="Bluhm B."/>
            <person name="Cannon C."/>
            <person name="Castanera R."/>
            <person name="Culley D."/>
            <person name="Daum C."/>
            <person name="Ezra D."/>
            <person name="Gonzalez J."/>
            <person name="Henrissat B."/>
            <person name="Kuo A."/>
            <person name="Liang C."/>
            <person name="Lipzen A."/>
            <person name="Lutzoni F."/>
            <person name="Magnuson J."/>
            <person name="Mondo S."/>
            <person name="Nolan M."/>
            <person name="Ohm R."/>
            <person name="Pangilinan J."/>
            <person name="Park H.-J."/>
            <person name="Ramirez L."/>
            <person name="Alfaro M."/>
            <person name="Sun H."/>
            <person name="Tritt A."/>
            <person name="Yoshinaga Y."/>
            <person name="Zwiers L.-H."/>
            <person name="Turgeon B."/>
            <person name="Goodwin S."/>
            <person name="Spatafora J."/>
            <person name="Crous P."/>
            <person name="Grigoriev I."/>
        </authorList>
    </citation>
    <scope>NUCLEOTIDE SEQUENCE</scope>
    <source>
        <strain evidence="1">CBS 110217</strain>
    </source>
</reference>
<sequence>MNSDSTAIVAMPSGDPFSDSYEVDNENRLRHKTAILKNAVEVPILSPLPHLTAWSPQSSISTHNTTPSPSQTSFDTPITWTNADLNLLLTSQLTFHPPLDTLSSTPSPIHLRLYKTMLTPPSAYAPHLPIGTGRPHNKVLIAQSSKTCPSASHARRSLASHLLSDQSHHTLHASSTTTLYSLQRGMIEMLGVSDAEWCGRWAQLGGRVDGADTLEARVEVYLLGSGREGTGGWVQVVEGARGVDEECRREWAGVYGDAAGFLGRV</sequence>
<dbReference type="AlphaFoldDB" id="A0A9P4LQP8"/>
<evidence type="ECO:0000313" key="2">
    <source>
        <dbReference type="Proteomes" id="UP000799777"/>
    </source>
</evidence>
<dbReference type="EMBL" id="ML978166">
    <property type="protein sequence ID" value="KAF2033450.1"/>
    <property type="molecule type" value="Genomic_DNA"/>
</dbReference>
<dbReference type="OrthoDB" id="3800663at2759"/>